<gene>
    <name evidence="2" type="ORF">G3446_22260</name>
</gene>
<dbReference type="Proteomes" id="UP000483379">
    <property type="component" value="Unassembled WGS sequence"/>
</dbReference>
<dbReference type="Gene3D" id="3.40.1580.10">
    <property type="entry name" value="SMI1/KNR4-like"/>
    <property type="match status" value="1"/>
</dbReference>
<evidence type="ECO:0000259" key="1">
    <source>
        <dbReference type="SMART" id="SM00860"/>
    </source>
</evidence>
<sequence length="132" mass="15157">MAFPVEEKYIEKAEGELGAKFPDSFRQKMMRLNGGGVEVGEDYFEIHPFYDTSDKKRIKRTCNSIVHETQMARNHYRLPENLIVIGNNGGGDVLVYKVDGNGFIEPTVYWFDHETEELVFAANEFSELKESV</sequence>
<protein>
    <submittedName>
        <fullName evidence="2">SMI1/KNR4 family protein</fullName>
    </submittedName>
</protein>
<evidence type="ECO:0000313" key="3">
    <source>
        <dbReference type="Proteomes" id="UP000483379"/>
    </source>
</evidence>
<dbReference type="EMBL" id="JAAIJQ010000098">
    <property type="protein sequence ID" value="NEV64560.1"/>
    <property type="molecule type" value="Genomic_DNA"/>
</dbReference>
<name>A0A6M0K4A7_9GAMM</name>
<dbReference type="InterPro" id="IPR018958">
    <property type="entry name" value="Knr4/Smi1-like_dom"/>
</dbReference>
<comment type="caution">
    <text evidence="2">The sequence shown here is derived from an EMBL/GenBank/DDBJ whole genome shotgun (WGS) entry which is preliminary data.</text>
</comment>
<feature type="domain" description="Knr4/Smi1-like" evidence="1">
    <location>
        <begin position="4"/>
        <end position="131"/>
    </location>
</feature>
<proteinExistence type="predicted"/>
<reference evidence="2 3" key="1">
    <citation type="submission" date="2020-02" db="EMBL/GenBank/DDBJ databases">
        <title>Genome sequences of Thiorhodococcus mannitoliphagus and Thiorhodococcus minor, purple sulfur photosynthetic bacteria in the gammaproteobacterial family, Chromatiaceae.</title>
        <authorList>
            <person name="Aviles F.A."/>
            <person name="Meyer T.E."/>
            <person name="Kyndt J.A."/>
        </authorList>
    </citation>
    <scope>NUCLEOTIDE SEQUENCE [LARGE SCALE GENOMIC DNA]</scope>
    <source>
        <strain evidence="2 3">DSM 11518</strain>
    </source>
</reference>
<accession>A0A6M0K4A7</accession>
<dbReference type="InterPro" id="IPR037883">
    <property type="entry name" value="Knr4/Smi1-like_sf"/>
</dbReference>
<dbReference type="SMART" id="SM00860">
    <property type="entry name" value="SMI1_KNR4"/>
    <property type="match status" value="1"/>
</dbReference>
<keyword evidence="3" id="KW-1185">Reference proteome</keyword>
<evidence type="ECO:0000313" key="2">
    <source>
        <dbReference type="EMBL" id="NEV64560.1"/>
    </source>
</evidence>
<organism evidence="2 3">
    <name type="scientific">Thiorhodococcus minor</name>
    <dbReference type="NCBI Taxonomy" id="57489"/>
    <lineage>
        <taxon>Bacteria</taxon>
        <taxon>Pseudomonadati</taxon>
        <taxon>Pseudomonadota</taxon>
        <taxon>Gammaproteobacteria</taxon>
        <taxon>Chromatiales</taxon>
        <taxon>Chromatiaceae</taxon>
        <taxon>Thiorhodococcus</taxon>
    </lineage>
</organism>
<dbReference type="SUPFAM" id="SSF160631">
    <property type="entry name" value="SMI1/KNR4-like"/>
    <property type="match status" value="1"/>
</dbReference>
<dbReference type="Pfam" id="PF09346">
    <property type="entry name" value="SMI1_KNR4"/>
    <property type="match status" value="1"/>
</dbReference>
<dbReference type="AlphaFoldDB" id="A0A6M0K4A7"/>